<name>A0A367J0Q8_RHIST</name>
<comment type="caution">
    <text evidence="2">The sequence shown here is derived from an EMBL/GenBank/DDBJ whole genome shotgun (WGS) entry which is preliminary data.</text>
</comment>
<dbReference type="AlphaFoldDB" id="A0A367J0Q8"/>
<organism evidence="2 3">
    <name type="scientific">Rhizopus stolonifer</name>
    <name type="common">Rhizopus nigricans</name>
    <dbReference type="NCBI Taxonomy" id="4846"/>
    <lineage>
        <taxon>Eukaryota</taxon>
        <taxon>Fungi</taxon>
        <taxon>Fungi incertae sedis</taxon>
        <taxon>Mucoromycota</taxon>
        <taxon>Mucoromycotina</taxon>
        <taxon>Mucoromycetes</taxon>
        <taxon>Mucorales</taxon>
        <taxon>Mucorineae</taxon>
        <taxon>Rhizopodaceae</taxon>
        <taxon>Rhizopus</taxon>
    </lineage>
</organism>
<evidence type="ECO:0000313" key="2">
    <source>
        <dbReference type="EMBL" id="RCH83409.1"/>
    </source>
</evidence>
<evidence type="ECO:0000313" key="3">
    <source>
        <dbReference type="Proteomes" id="UP000253551"/>
    </source>
</evidence>
<reference evidence="2 3" key="1">
    <citation type="journal article" date="2018" name="G3 (Bethesda)">
        <title>Phylogenetic and Phylogenomic Definition of Rhizopus Species.</title>
        <authorList>
            <person name="Gryganskyi A.P."/>
            <person name="Golan J."/>
            <person name="Dolatabadi S."/>
            <person name="Mondo S."/>
            <person name="Robb S."/>
            <person name="Idnurm A."/>
            <person name="Muszewska A."/>
            <person name="Steczkiewicz K."/>
            <person name="Masonjones S."/>
            <person name="Liao H.L."/>
            <person name="Gajdeczka M.T."/>
            <person name="Anike F."/>
            <person name="Vuek A."/>
            <person name="Anishchenko I.M."/>
            <person name="Voigt K."/>
            <person name="de Hoog G.S."/>
            <person name="Smith M.E."/>
            <person name="Heitman J."/>
            <person name="Vilgalys R."/>
            <person name="Stajich J.E."/>
        </authorList>
    </citation>
    <scope>NUCLEOTIDE SEQUENCE [LARGE SCALE GENOMIC DNA]</scope>
    <source>
        <strain evidence="2 3">LSU 92-RS-03</strain>
    </source>
</reference>
<dbReference type="PANTHER" id="PTHR43162:SF1">
    <property type="entry name" value="PRESTALK A DIFFERENTIATION PROTEIN A"/>
    <property type="match status" value="1"/>
</dbReference>
<dbReference type="OrthoDB" id="10254221at2759"/>
<dbReference type="SUPFAM" id="SSF51735">
    <property type="entry name" value="NAD(P)-binding Rossmann-fold domains"/>
    <property type="match status" value="1"/>
</dbReference>
<proteinExistence type="predicted"/>
<accession>A0A367J0Q8</accession>
<dbReference type="PANTHER" id="PTHR43162">
    <property type="match status" value="1"/>
</dbReference>
<dbReference type="STRING" id="4846.A0A367J0Q8"/>
<protein>
    <recommendedName>
        <fullName evidence="1">NAD(P)-binding domain-containing protein</fullName>
    </recommendedName>
</protein>
<evidence type="ECO:0000259" key="1">
    <source>
        <dbReference type="Pfam" id="PF13460"/>
    </source>
</evidence>
<dbReference type="InterPro" id="IPR016040">
    <property type="entry name" value="NAD(P)-bd_dom"/>
</dbReference>
<dbReference type="EMBL" id="PJQM01004754">
    <property type="protein sequence ID" value="RCH83409.1"/>
    <property type="molecule type" value="Genomic_DNA"/>
</dbReference>
<dbReference type="Proteomes" id="UP000253551">
    <property type="component" value="Unassembled WGS sequence"/>
</dbReference>
<sequence length="290" mass="31970">MTQQRVYVLGGTGNVGTKAVQDLVSHGVSVTLFARDPAKVKSMFASHAHLVNVVQGDYQDLTPIKETIRGHDRLLLSIFDNDRPAEIKGTIAKYAYDAGVKQIVNISTLHISFGYRNGFIPAGQLDAENAMMAIPGRGRLVSLRPGHFMSNLFMSHISAQGALYEDSEPEELLGMISPNDIGAVAAVVLQEDVEKHKDSVYNMIGDIVTPNEMAATLSRILGREIPFRKIYPVEKYHMLIKVGVPHTVAVDIVDNFKLGIKPSINPIIEILLGRKPQTLEEYLSINKDRI</sequence>
<feature type="domain" description="NAD(P)-binding" evidence="1">
    <location>
        <begin position="10"/>
        <end position="114"/>
    </location>
</feature>
<gene>
    <name evidence="2" type="ORF">CU098_003547</name>
</gene>
<dbReference type="Gene3D" id="3.90.25.10">
    <property type="entry name" value="UDP-galactose 4-epimerase, domain 1"/>
    <property type="match status" value="1"/>
</dbReference>
<dbReference type="Gene3D" id="3.40.50.720">
    <property type="entry name" value="NAD(P)-binding Rossmann-like Domain"/>
    <property type="match status" value="1"/>
</dbReference>
<keyword evidence="3" id="KW-1185">Reference proteome</keyword>
<dbReference type="InterPro" id="IPR036291">
    <property type="entry name" value="NAD(P)-bd_dom_sf"/>
</dbReference>
<dbReference type="Pfam" id="PF13460">
    <property type="entry name" value="NAD_binding_10"/>
    <property type="match status" value="1"/>
</dbReference>
<dbReference type="InterPro" id="IPR051604">
    <property type="entry name" value="Ergot_Alk_Oxidoreductase"/>
</dbReference>